<proteinExistence type="predicted"/>
<organism evidence="2 3">
    <name type="scientific">Plasmodium inui San Antonio 1</name>
    <dbReference type="NCBI Taxonomy" id="1237626"/>
    <lineage>
        <taxon>Eukaryota</taxon>
        <taxon>Sar</taxon>
        <taxon>Alveolata</taxon>
        <taxon>Apicomplexa</taxon>
        <taxon>Aconoidasida</taxon>
        <taxon>Haemosporida</taxon>
        <taxon>Plasmodiidae</taxon>
        <taxon>Plasmodium</taxon>
        <taxon>Plasmodium (Plasmodium)</taxon>
    </lineage>
</organism>
<dbReference type="OrthoDB" id="10595437at2759"/>
<dbReference type="Proteomes" id="UP000030640">
    <property type="component" value="Unassembled WGS sequence"/>
</dbReference>
<gene>
    <name evidence="2" type="ORF">C922_01172</name>
</gene>
<sequence length="190" mass="21377">MKNVSARNEENFVYQDGSDDITRKEEGGEELEGENGSPKKSDEPKLLDLLPESADNITSKKEQVREEVDDPGNEDNKEAEVKEALPKDSNGQEEDVNLEMDDGGEVEEAQNDAASNQPKRGNREKRNVIDAVDDTKTEKKFGHEFNSYNDIKNVTEKLVKSMTSLVSEDPSVSDSIKEFLSHMNHLFLSW</sequence>
<dbReference type="EMBL" id="KI965463">
    <property type="protein sequence ID" value="EUD68154.1"/>
    <property type="molecule type" value="Genomic_DNA"/>
</dbReference>
<evidence type="ECO:0000313" key="2">
    <source>
        <dbReference type="EMBL" id="EUD68154.1"/>
    </source>
</evidence>
<dbReference type="GeneID" id="20036446"/>
<protein>
    <submittedName>
        <fullName evidence="2">Uncharacterized protein</fullName>
    </submittedName>
</protein>
<feature type="compositionally biased region" description="Basic and acidic residues" evidence="1">
    <location>
        <begin position="37"/>
        <end position="46"/>
    </location>
</feature>
<evidence type="ECO:0000256" key="1">
    <source>
        <dbReference type="SAM" id="MobiDB-lite"/>
    </source>
</evidence>
<dbReference type="AlphaFoldDB" id="W7AGL6"/>
<feature type="compositionally biased region" description="Basic and acidic residues" evidence="1">
    <location>
        <begin position="124"/>
        <end position="134"/>
    </location>
</feature>
<accession>W7AGL6</accession>
<dbReference type="VEuPathDB" id="PlasmoDB:C922_01172"/>
<feature type="compositionally biased region" description="Acidic residues" evidence="1">
    <location>
        <begin position="91"/>
        <end position="110"/>
    </location>
</feature>
<keyword evidence="3" id="KW-1185">Reference proteome</keyword>
<name>W7AGL6_9APIC</name>
<reference evidence="2 3" key="1">
    <citation type="submission" date="2013-02" db="EMBL/GenBank/DDBJ databases">
        <title>The Genome Sequence of Plasmodium inui San Antonio 1.</title>
        <authorList>
            <consortium name="The Broad Institute Genome Sequencing Platform"/>
            <consortium name="The Broad Institute Genome Sequencing Center for Infectious Disease"/>
            <person name="Neafsey D."/>
            <person name="Cheeseman I."/>
            <person name="Volkman S."/>
            <person name="Adams J."/>
            <person name="Walker B."/>
            <person name="Young S.K."/>
            <person name="Zeng Q."/>
            <person name="Gargeya S."/>
            <person name="Fitzgerald M."/>
            <person name="Haas B."/>
            <person name="Abouelleil A."/>
            <person name="Alvarado L."/>
            <person name="Arachchi H.M."/>
            <person name="Berlin A.M."/>
            <person name="Chapman S.B."/>
            <person name="Dewar J."/>
            <person name="Goldberg J."/>
            <person name="Griggs A."/>
            <person name="Gujja S."/>
            <person name="Hansen M."/>
            <person name="Howarth C."/>
            <person name="Imamovic A."/>
            <person name="Larimer J."/>
            <person name="McCowan C."/>
            <person name="Murphy C."/>
            <person name="Neiman D."/>
            <person name="Pearson M."/>
            <person name="Priest M."/>
            <person name="Roberts A."/>
            <person name="Saif S."/>
            <person name="Shea T."/>
            <person name="Sisk P."/>
            <person name="Sykes S."/>
            <person name="Wortman J."/>
            <person name="Nusbaum C."/>
            <person name="Birren B."/>
        </authorList>
    </citation>
    <scope>NUCLEOTIDE SEQUENCE [LARGE SCALE GENOMIC DNA]</scope>
    <source>
        <strain evidence="2 3">San Antonio 1</strain>
    </source>
</reference>
<dbReference type="RefSeq" id="XP_008815002.1">
    <property type="nucleotide sequence ID" value="XM_008816780.1"/>
</dbReference>
<evidence type="ECO:0000313" key="3">
    <source>
        <dbReference type="Proteomes" id="UP000030640"/>
    </source>
</evidence>
<feature type="compositionally biased region" description="Basic and acidic residues" evidence="1">
    <location>
        <begin position="74"/>
        <end position="86"/>
    </location>
</feature>
<feature type="region of interest" description="Disordered" evidence="1">
    <location>
        <begin position="1"/>
        <end position="134"/>
    </location>
</feature>